<comment type="subcellular location">
    <subcellularLocation>
        <location evidence="1">Membrane</location>
    </subcellularLocation>
</comment>
<feature type="domain" description="Penicillin-binding protein dimerisation" evidence="6">
    <location>
        <begin position="87"/>
        <end position="223"/>
    </location>
</feature>
<dbReference type="InterPro" id="IPR012338">
    <property type="entry name" value="Beta-lactam/transpept-like"/>
</dbReference>
<evidence type="ECO:0000256" key="3">
    <source>
        <dbReference type="ARBA" id="ARBA00023136"/>
    </source>
</evidence>
<protein>
    <submittedName>
        <fullName evidence="7">Cell division protein FtsI (Penicillin-binding protein 3)</fullName>
    </submittedName>
</protein>
<keyword evidence="7" id="KW-0132">Cell division</keyword>
<dbReference type="GO" id="GO:0004180">
    <property type="term" value="F:carboxypeptidase activity"/>
    <property type="evidence" value="ECO:0007669"/>
    <property type="project" value="UniProtKB-KW"/>
</dbReference>
<proteinExistence type="predicted"/>
<keyword evidence="4" id="KW-1133">Transmembrane helix</keyword>
<evidence type="ECO:0000256" key="1">
    <source>
        <dbReference type="ARBA" id="ARBA00004370"/>
    </source>
</evidence>
<dbReference type="GO" id="GO:0051301">
    <property type="term" value="P:cell division"/>
    <property type="evidence" value="ECO:0007669"/>
    <property type="project" value="UniProtKB-KW"/>
</dbReference>
<dbReference type="InterPro" id="IPR050515">
    <property type="entry name" value="Beta-lactam/transpept"/>
</dbReference>
<keyword evidence="2" id="KW-0645">Protease</keyword>
<dbReference type="InterPro" id="IPR005311">
    <property type="entry name" value="PBP_dimer"/>
</dbReference>
<keyword evidence="3 4" id="KW-0472">Membrane</keyword>
<evidence type="ECO:0000313" key="7">
    <source>
        <dbReference type="EMBL" id="MBB5223815.1"/>
    </source>
</evidence>
<feature type="transmembrane region" description="Helical" evidence="4">
    <location>
        <begin position="49"/>
        <end position="69"/>
    </location>
</feature>
<dbReference type="EMBL" id="JACHFM010000004">
    <property type="protein sequence ID" value="MBB5223815.1"/>
    <property type="molecule type" value="Genomic_DNA"/>
</dbReference>
<dbReference type="Pfam" id="PF03717">
    <property type="entry name" value="PBP_dimer"/>
    <property type="match status" value="1"/>
</dbReference>
<dbReference type="InterPro" id="IPR001460">
    <property type="entry name" value="PCN-bd_Tpept"/>
</dbReference>
<keyword evidence="7" id="KW-0131">Cell cycle</keyword>
<keyword evidence="2" id="KW-0378">Hydrolase</keyword>
<sequence length="597" mass="63891">MIRRPLRPLARILRARAEGQDPDLVEAEERAARLAERHRAERAKAETRLLLLGVVFILGFSTVAGRMALVSGSLPVEPRAGGVGEPIHTQRADIVDRNGVVLATNIATASLYAQPKDLIDPSGAAIKLAAIFPDLDADTLASQFTDGRKFLWIKRTISPEQRQRVHDIGEPGLLFGPRETRLYPNGAVAAHVLGGASFGREGVDAAEVVGTAGVERVFDARLRDPAVLSDPLRLSIDIRVQTALEDVLAQGMSELRAKGAVGILMEARTGQIAALASLPDFDPNNRPALPTSGDPADSPLFNRAAQGRYELGSTFKPLTVAMGLEAGLISPQTMIDTKGPMKWGRFTIRDFHNYGPRLTVEDVLVNSSNIGSAHIGLMVGAARQKAFFEKIGMMQPSPVELTEAARTAPLLPKQWSDLSTITISYGHGMAVTPLHLAAAYASLVNGGLRVKPSIIAGEAPPTEADRVVSERTSRQIRSMLRQVVVRGTAERADVAGYDVAGKTGTADKPNARGGYARDKTIATFASFFPASDPRYVLVICLDEPTTVINNTSFRTAGLTAAPVLAHAIRRIAPALGMRPAEPARAEVPLLYTLAGNH</sequence>
<keyword evidence="8" id="KW-1185">Reference proteome</keyword>
<dbReference type="PANTHER" id="PTHR30627:SF1">
    <property type="entry name" value="PEPTIDOGLYCAN D,D-TRANSPEPTIDASE FTSI"/>
    <property type="match status" value="1"/>
</dbReference>
<dbReference type="SUPFAM" id="SSF56601">
    <property type="entry name" value="beta-lactamase/transpeptidase-like"/>
    <property type="match status" value="1"/>
</dbReference>
<dbReference type="Gene3D" id="3.90.1310.10">
    <property type="entry name" value="Penicillin-binding protein 2a (Domain 2)"/>
    <property type="match status" value="1"/>
</dbReference>
<keyword evidence="4" id="KW-0812">Transmembrane</keyword>
<name>A0A840STH9_9RHOB</name>
<dbReference type="RefSeq" id="WP_184153462.1">
    <property type="nucleotide sequence ID" value="NZ_JACHFM010000004.1"/>
</dbReference>
<dbReference type="SUPFAM" id="SSF56519">
    <property type="entry name" value="Penicillin binding protein dimerisation domain"/>
    <property type="match status" value="1"/>
</dbReference>
<feature type="domain" description="Penicillin-binding protein transpeptidase" evidence="5">
    <location>
        <begin position="263"/>
        <end position="555"/>
    </location>
</feature>
<evidence type="ECO:0000259" key="6">
    <source>
        <dbReference type="Pfam" id="PF03717"/>
    </source>
</evidence>
<dbReference type="GO" id="GO:0071555">
    <property type="term" value="P:cell wall organization"/>
    <property type="evidence" value="ECO:0007669"/>
    <property type="project" value="TreeGrafter"/>
</dbReference>
<evidence type="ECO:0000259" key="5">
    <source>
        <dbReference type="Pfam" id="PF00905"/>
    </source>
</evidence>
<dbReference type="Proteomes" id="UP000549457">
    <property type="component" value="Unassembled WGS sequence"/>
</dbReference>
<dbReference type="GO" id="GO:0008658">
    <property type="term" value="F:penicillin binding"/>
    <property type="evidence" value="ECO:0007669"/>
    <property type="project" value="InterPro"/>
</dbReference>
<dbReference type="Gene3D" id="3.40.710.10">
    <property type="entry name" value="DD-peptidase/beta-lactamase superfamily"/>
    <property type="match status" value="1"/>
</dbReference>
<dbReference type="Pfam" id="PF00905">
    <property type="entry name" value="Transpeptidase"/>
    <property type="match status" value="1"/>
</dbReference>
<keyword evidence="2" id="KW-0121">Carboxypeptidase</keyword>
<dbReference type="PANTHER" id="PTHR30627">
    <property type="entry name" value="PEPTIDOGLYCAN D,D-TRANSPEPTIDASE"/>
    <property type="match status" value="1"/>
</dbReference>
<organism evidence="7 8">
    <name type="scientific">Amaricoccus macauensis</name>
    <dbReference type="NCBI Taxonomy" id="57001"/>
    <lineage>
        <taxon>Bacteria</taxon>
        <taxon>Pseudomonadati</taxon>
        <taxon>Pseudomonadota</taxon>
        <taxon>Alphaproteobacteria</taxon>
        <taxon>Rhodobacterales</taxon>
        <taxon>Paracoccaceae</taxon>
        <taxon>Amaricoccus</taxon>
    </lineage>
</organism>
<gene>
    <name evidence="7" type="ORF">HNP73_003769</name>
</gene>
<evidence type="ECO:0000256" key="2">
    <source>
        <dbReference type="ARBA" id="ARBA00022645"/>
    </source>
</evidence>
<dbReference type="InterPro" id="IPR036138">
    <property type="entry name" value="PBP_dimer_sf"/>
</dbReference>
<dbReference type="Gene3D" id="3.30.450.330">
    <property type="match status" value="1"/>
</dbReference>
<dbReference type="GO" id="GO:0005886">
    <property type="term" value="C:plasma membrane"/>
    <property type="evidence" value="ECO:0007669"/>
    <property type="project" value="TreeGrafter"/>
</dbReference>
<evidence type="ECO:0000256" key="4">
    <source>
        <dbReference type="SAM" id="Phobius"/>
    </source>
</evidence>
<reference evidence="7 8" key="1">
    <citation type="submission" date="2020-08" db="EMBL/GenBank/DDBJ databases">
        <title>Genomic Encyclopedia of Type Strains, Phase IV (KMG-IV): sequencing the most valuable type-strain genomes for metagenomic binning, comparative biology and taxonomic classification.</title>
        <authorList>
            <person name="Goeker M."/>
        </authorList>
    </citation>
    <scope>NUCLEOTIDE SEQUENCE [LARGE SCALE GENOMIC DNA]</scope>
    <source>
        <strain evidence="7 8">DSM 101730</strain>
    </source>
</reference>
<dbReference type="AlphaFoldDB" id="A0A840STH9"/>
<evidence type="ECO:0000313" key="8">
    <source>
        <dbReference type="Proteomes" id="UP000549457"/>
    </source>
</evidence>
<accession>A0A840STH9</accession>
<comment type="caution">
    <text evidence="7">The sequence shown here is derived from an EMBL/GenBank/DDBJ whole genome shotgun (WGS) entry which is preliminary data.</text>
</comment>